<organism evidence="1 2">
    <name type="scientific">Dactylosporangium salmoneum</name>
    <dbReference type="NCBI Taxonomy" id="53361"/>
    <lineage>
        <taxon>Bacteria</taxon>
        <taxon>Bacillati</taxon>
        <taxon>Actinomycetota</taxon>
        <taxon>Actinomycetes</taxon>
        <taxon>Micromonosporales</taxon>
        <taxon>Micromonosporaceae</taxon>
        <taxon>Dactylosporangium</taxon>
    </lineage>
</organism>
<sequence>MNVKIVDQVDGDQREEAWTLYSEAFAELNALAVQRHLMYRHEFDDVMGDPQISKYLCLDDDDTIRGMSIYTNNLSAVPLISPPYFARRWPQHYAEKRIWYCGFVATQADARAATAFGELVTAMYLTAAAQNGLIALDFCNRTDDVRHMARVVRLMLHRLSGDVKAQRIDEQQYWLYEFPAAA</sequence>
<evidence type="ECO:0008006" key="3">
    <source>
        <dbReference type="Google" id="ProtNLM"/>
    </source>
</evidence>
<dbReference type="Proteomes" id="UP001501444">
    <property type="component" value="Unassembled WGS sequence"/>
</dbReference>
<dbReference type="EMBL" id="BAAARV010000016">
    <property type="protein sequence ID" value="GAA2337370.1"/>
    <property type="molecule type" value="Genomic_DNA"/>
</dbReference>
<evidence type="ECO:0000313" key="2">
    <source>
        <dbReference type="Proteomes" id="UP001501444"/>
    </source>
</evidence>
<evidence type="ECO:0000313" key="1">
    <source>
        <dbReference type="EMBL" id="GAA2337370.1"/>
    </source>
</evidence>
<proteinExistence type="predicted"/>
<name>A0ABP5SRZ1_9ACTN</name>
<accession>A0ABP5SRZ1</accession>
<reference evidence="2" key="1">
    <citation type="journal article" date="2019" name="Int. J. Syst. Evol. Microbiol.">
        <title>The Global Catalogue of Microorganisms (GCM) 10K type strain sequencing project: providing services to taxonomists for standard genome sequencing and annotation.</title>
        <authorList>
            <consortium name="The Broad Institute Genomics Platform"/>
            <consortium name="The Broad Institute Genome Sequencing Center for Infectious Disease"/>
            <person name="Wu L."/>
            <person name="Ma J."/>
        </authorList>
    </citation>
    <scope>NUCLEOTIDE SEQUENCE [LARGE SCALE GENOMIC DNA]</scope>
    <source>
        <strain evidence="2">JCM 3272</strain>
    </source>
</reference>
<keyword evidence="2" id="KW-1185">Reference proteome</keyword>
<dbReference type="RefSeq" id="WP_344611839.1">
    <property type="nucleotide sequence ID" value="NZ_BAAARV010000016.1"/>
</dbReference>
<gene>
    <name evidence="1" type="ORF">GCM10010170_018390</name>
</gene>
<comment type="caution">
    <text evidence="1">The sequence shown here is derived from an EMBL/GenBank/DDBJ whole genome shotgun (WGS) entry which is preliminary data.</text>
</comment>
<protein>
    <recommendedName>
        <fullName evidence="3">GNAT family N-acetyltransferase</fullName>
    </recommendedName>
</protein>